<dbReference type="Pfam" id="PF00043">
    <property type="entry name" value="GST_C"/>
    <property type="match status" value="1"/>
</dbReference>
<dbReference type="PROSITE" id="PS50404">
    <property type="entry name" value="GST_NTER"/>
    <property type="match status" value="1"/>
</dbReference>
<dbReference type="OrthoDB" id="9810080at2"/>
<evidence type="ECO:0000256" key="4">
    <source>
        <dbReference type="RuleBase" id="RU003494"/>
    </source>
</evidence>
<dbReference type="InterPro" id="IPR040079">
    <property type="entry name" value="Glutathione_S-Trfase"/>
</dbReference>
<dbReference type="PATRIC" id="fig|1392540.3.peg.1932"/>
<dbReference type="GO" id="GO:0005737">
    <property type="term" value="C:cytoplasm"/>
    <property type="evidence" value="ECO:0007669"/>
    <property type="project" value="UniProtKB-ARBA"/>
</dbReference>
<dbReference type="EC" id="2.5.1.18" evidence="1"/>
<dbReference type="InterPro" id="IPR036282">
    <property type="entry name" value="Glutathione-S-Trfase_C_sf"/>
</dbReference>
<dbReference type="SFLD" id="SFLDS00019">
    <property type="entry name" value="Glutathione_Transferase_(cytos"/>
    <property type="match status" value="1"/>
</dbReference>
<dbReference type="Gene3D" id="3.40.30.10">
    <property type="entry name" value="Glutaredoxin"/>
    <property type="match status" value="1"/>
</dbReference>
<keyword evidence="7" id="KW-1185">Reference proteome</keyword>
<organism evidence="6 7">
    <name type="scientific">Acinetobacter nectaris CIP 110549</name>
    <dbReference type="NCBI Taxonomy" id="1392540"/>
    <lineage>
        <taxon>Bacteria</taxon>
        <taxon>Pseudomonadati</taxon>
        <taxon>Pseudomonadota</taxon>
        <taxon>Gammaproteobacteria</taxon>
        <taxon>Moraxellales</taxon>
        <taxon>Moraxellaceae</taxon>
        <taxon>Acinetobacter</taxon>
    </lineage>
</organism>
<reference evidence="6 7" key="1">
    <citation type="submission" date="2013-10" db="EMBL/GenBank/DDBJ databases">
        <title>The Genome Sequence of Acinetobacter nectaris CIP 110549.</title>
        <authorList>
            <consortium name="The Broad Institute Genomics Platform"/>
            <consortium name="The Broad Institute Genome Sequencing Center for Infectious Disease"/>
            <person name="Cerqueira G."/>
            <person name="Feldgarden M."/>
            <person name="Courvalin P."/>
            <person name="Grillot-Courvalin C."/>
            <person name="Clermont D."/>
            <person name="Rocha E."/>
            <person name="Yoon E.-J."/>
            <person name="Nemec A."/>
            <person name="Young S.K."/>
            <person name="Zeng Q."/>
            <person name="Gargeya S."/>
            <person name="Fitzgerald M."/>
            <person name="Abouelleil A."/>
            <person name="Alvarado L."/>
            <person name="Berlin A.M."/>
            <person name="Chapman S.B."/>
            <person name="Gainer-Dewar J."/>
            <person name="Goldberg J."/>
            <person name="Gnerre S."/>
            <person name="Griggs A."/>
            <person name="Gujja S."/>
            <person name="Hansen M."/>
            <person name="Howarth C."/>
            <person name="Imamovic A."/>
            <person name="Ireland A."/>
            <person name="Larimer J."/>
            <person name="McCowan C."/>
            <person name="Murphy C."/>
            <person name="Pearson M."/>
            <person name="Poon T.W."/>
            <person name="Priest M."/>
            <person name="Roberts A."/>
            <person name="Saif S."/>
            <person name="Shea T."/>
            <person name="Sykes S."/>
            <person name="Wortman J."/>
            <person name="Nusbaum C."/>
            <person name="Birren B."/>
        </authorList>
    </citation>
    <scope>NUCLEOTIDE SEQUENCE [LARGE SCALE GENOMIC DNA]</scope>
    <source>
        <strain evidence="6 7">CIP 110549</strain>
    </source>
</reference>
<dbReference type="Proteomes" id="UP000023785">
    <property type="component" value="Unassembled WGS sequence"/>
</dbReference>
<dbReference type="InterPro" id="IPR036249">
    <property type="entry name" value="Thioredoxin-like_sf"/>
</dbReference>
<dbReference type="SFLD" id="SFLDG00358">
    <property type="entry name" value="Main_(cytGST)"/>
    <property type="match status" value="1"/>
</dbReference>
<dbReference type="RefSeq" id="WP_023273621.1">
    <property type="nucleotide sequence ID" value="NZ_KI530734.1"/>
</dbReference>
<evidence type="ECO:0000313" key="7">
    <source>
        <dbReference type="Proteomes" id="UP000023785"/>
    </source>
</evidence>
<name>V2USZ7_9GAMM</name>
<evidence type="ECO:0000256" key="1">
    <source>
        <dbReference type="ARBA" id="ARBA00012452"/>
    </source>
</evidence>
<dbReference type="FunFam" id="3.40.30.10:FF:000156">
    <property type="entry name" value="Glutathione S-transferase 1"/>
    <property type="match status" value="1"/>
</dbReference>
<keyword evidence="2" id="KW-0808">Transferase</keyword>
<dbReference type="GO" id="GO:0004601">
    <property type="term" value="F:peroxidase activity"/>
    <property type="evidence" value="ECO:0007669"/>
    <property type="project" value="UniProtKB-ARBA"/>
</dbReference>
<dbReference type="SUPFAM" id="SSF52833">
    <property type="entry name" value="Thioredoxin-like"/>
    <property type="match status" value="1"/>
</dbReference>
<proteinExistence type="inferred from homology"/>
<dbReference type="InterPro" id="IPR004046">
    <property type="entry name" value="GST_C"/>
</dbReference>
<dbReference type="eggNOG" id="COG0625">
    <property type="taxonomic scope" value="Bacteria"/>
</dbReference>
<dbReference type="EMBL" id="AYER01000007">
    <property type="protein sequence ID" value="ESK38464.1"/>
    <property type="molecule type" value="Genomic_DNA"/>
</dbReference>
<dbReference type="SUPFAM" id="SSF47616">
    <property type="entry name" value="GST C-terminal domain-like"/>
    <property type="match status" value="1"/>
</dbReference>
<dbReference type="STRING" id="1392540.P256_02003"/>
<dbReference type="SFLD" id="SFLDG01150">
    <property type="entry name" value="Main.1:_Beta-like"/>
    <property type="match status" value="1"/>
</dbReference>
<evidence type="ECO:0000256" key="2">
    <source>
        <dbReference type="ARBA" id="ARBA00022679"/>
    </source>
</evidence>
<dbReference type="Gene3D" id="1.20.1050.10">
    <property type="match status" value="1"/>
</dbReference>
<dbReference type="CDD" id="cd03046">
    <property type="entry name" value="GST_N_GTT1_like"/>
    <property type="match status" value="1"/>
</dbReference>
<comment type="similarity">
    <text evidence="4">Belongs to the GST superfamily.</text>
</comment>
<sequence>MITLHHLEHSRSFRIIWALEELGVDYKIKYYERTSSFLAPDALKQIHPLGKAPILTDHGTAFAESGAILEYLQMTYDASGAFKPKQPSDLQHYLFWLHYAEGSLMPLLVFRLVLGLAAQRAPFIIRPVAQKFSKSIKKGFIQPRLSDHVQYIESYLADHDYLAGEFSFADIQMSFPLDVLARKPSLNIPNIKRYLERIEERDGYRIARVKEKLETT</sequence>
<dbReference type="Pfam" id="PF02798">
    <property type="entry name" value="GST_N"/>
    <property type="match status" value="1"/>
</dbReference>
<gene>
    <name evidence="6" type="ORF">P256_02003</name>
</gene>
<evidence type="ECO:0000259" key="5">
    <source>
        <dbReference type="PROSITE" id="PS50404"/>
    </source>
</evidence>
<evidence type="ECO:0000256" key="3">
    <source>
        <dbReference type="ARBA" id="ARBA00047960"/>
    </source>
</evidence>
<protein>
    <recommendedName>
        <fullName evidence="1">glutathione transferase</fullName>
        <ecNumber evidence="1">2.5.1.18</ecNumber>
    </recommendedName>
</protein>
<accession>V2USZ7</accession>
<evidence type="ECO:0000313" key="6">
    <source>
        <dbReference type="EMBL" id="ESK38464.1"/>
    </source>
</evidence>
<dbReference type="GO" id="GO:0004364">
    <property type="term" value="F:glutathione transferase activity"/>
    <property type="evidence" value="ECO:0007669"/>
    <property type="project" value="UniProtKB-EC"/>
</dbReference>
<dbReference type="CDD" id="cd03189">
    <property type="entry name" value="GST_C_GTT1_like"/>
    <property type="match status" value="1"/>
</dbReference>
<dbReference type="AlphaFoldDB" id="V2USZ7"/>
<dbReference type="InterPro" id="IPR004045">
    <property type="entry name" value="Glutathione_S-Trfase_N"/>
</dbReference>
<dbReference type="HOGENOM" id="CLU_011226_15_5_6"/>
<comment type="caution">
    <text evidence="6">The sequence shown here is derived from an EMBL/GenBank/DDBJ whole genome shotgun (WGS) entry which is preliminary data.</text>
</comment>
<dbReference type="PANTHER" id="PTHR44051">
    <property type="entry name" value="GLUTATHIONE S-TRANSFERASE-RELATED"/>
    <property type="match status" value="1"/>
</dbReference>
<feature type="domain" description="GST N-terminal" evidence="5">
    <location>
        <begin position="1"/>
        <end position="80"/>
    </location>
</feature>
<comment type="catalytic activity">
    <reaction evidence="3">
        <text>RX + glutathione = an S-substituted glutathione + a halide anion + H(+)</text>
        <dbReference type="Rhea" id="RHEA:16437"/>
        <dbReference type="ChEBI" id="CHEBI:15378"/>
        <dbReference type="ChEBI" id="CHEBI:16042"/>
        <dbReference type="ChEBI" id="CHEBI:17792"/>
        <dbReference type="ChEBI" id="CHEBI:57925"/>
        <dbReference type="ChEBI" id="CHEBI:90779"/>
        <dbReference type="EC" id="2.5.1.18"/>
    </reaction>
</comment>
<dbReference type="PANTHER" id="PTHR44051:SF9">
    <property type="entry name" value="GLUTATHIONE S-TRANSFERASE 1"/>
    <property type="match status" value="1"/>
</dbReference>